<dbReference type="Gene3D" id="3.40.50.2000">
    <property type="entry name" value="Glycogen Phosphorylase B"/>
    <property type="match status" value="2"/>
</dbReference>
<comment type="catalytic activity">
    <reaction evidence="4">
        <text>GDP-alpha-D-glucose + D-glucose 6-phosphate = alpha,alpha-trehalose 6-phosphate + GDP + H(+)</text>
        <dbReference type="Rhea" id="RHEA:14605"/>
        <dbReference type="ChEBI" id="CHEBI:15378"/>
        <dbReference type="ChEBI" id="CHEBI:58189"/>
        <dbReference type="ChEBI" id="CHEBI:58429"/>
        <dbReference type="ChEBI" id="CHEBI:61548"/>
        <dbReference type="ChEBI" id="CHEBI:62230"/>
    </reaction>
</comment>
<dbReference type="RefSeq" id="WP_007323720.1">
    <property type="nucleotide sequence ID" value="NZ_BAEE01000082.1"/>
</dbReference>
<comment type="catalytic activity">
    <reaction evidence="6">
        <text>TDP-alpha-D-glucose + D-glucose 6-phosphate = 5-methyl-UDP + alpha,alpha-trehalose 6-phosphate + H(+)</text>
        <dbReference type="Rhea" id="RHEA:53888"/>
        <dbReference type="ChEBI" id="CHEBI:15378"/>
        <dbReference type="ChEBI" id="CHEBI:58429"/>
        <dbReference type="ChEBI" id="CHEBI:61417"/>
        <dbReference type="ChEBI" id="CHEBI:61548"/>
        <dbReference type="ChEBI" id="CHEBI:137931"/>
    </reaction>
</comment>
<dbReference type="AlphaFoldDB" id="G7H720"/>
<dbReference type="EMBL" id="BAEE01000082">
    <property type="protein sequence ID" value="GAB11645.1"/>
    <property type="molecule type" value="Genomic_DNA"/>
</dbReference>
<dbReference type="EC" id="2.4.1.347" evidence="3"/>
<comment type="catalytic activity">
    <reaction evidence="1">
        <text>CDP-alpha-D-glucose + D-glucose 6-phosphate = alpha,alpha-trehalose 6-phosphate + CDP + H(+)</text>
        <dbReference type="Rhea" id="RHEA:53884"/>
        <dbReference type="ChEBI" id="CHEBI:15378"/>
        <dbReference type="ChEBI" id="CHEBI:58069"/>
        <dbReference type="ChEBI" id="CHEBI:58429"/>
        <dbReference type="ChEBI" id="CHEBI:61548"/>
        <dbReference type="ChEBI" id="CHEBI:137927"/>
    </reaction>
</comment>
<evidence type="ECO:0000256" key="2">
    <source>
        <dbReference type="ARBA" id="ARBA00008799"/>
    </source>
</evidence>
<dbReference type="GO" id="GO:0005992">
    <property type="term" value="P:trehalose biosynthetic process"/>
    <property type="evidence" value="ECO:0007669"/>
    <property type="project" value="InterPro"/>
</dbReference>
<comment type="catalytic activity">
    <reaction evidence="5">
        <text>ADP-alpha-D-glucose + D-glucose 6-phosphate = alpha,alpha-trehalose 6-phosphate + ADP + H(+)</text>
        <dbReference type="Rhea" id="RHEA:53880"/>
        <dbReference type="ChEBI" id="CHEBI:15378"/>
        <dbReference type="ChEBI" id="CHEBI:57498"/>
        <dbReference type="ChEBI" id="CHEBI:58429"/>
        <dbReference type="ChEBI" id="CHEBI:61548"/>
        <dbReference type="ChEBI" id="CHEBI:456216"/>
        <dbReference type="EC" id="2.4.1.347"/>
    </reaction>
</comment>
<accession>G7H720</accession>
<dbReference type="CDD" id="cd03788">
    <property type="entry name" value="GT20_TPS"/>
    <property type="match status" value="1"/>
</dbReference>
<dbReference type="STRING" id="1073574.GOARA_082_00320"/>
<evidence type="ECO:0000313" key="8">
    <source>
        <dbReference type="Proteomes" id="UP000035088"/>
    </source>
</evidence>
<reference evidence="7 8" key="1">
    <citation type="submission" date="2011-11" db="EMBL/GenBank/DDBJ databases">
        <title>Whole genome shotgun sequence of Gordonia araii NBRC 100433.</title>
        <authorList>
            <person name="Yoshida Y."/>
            <person name="Hosoyama A."/>
            <person name="Tsuchikane K."/>
            <person name="Katsumata H."/>
            <person name="Yamazaki S."/>
            <person name="Fujita N."/>
        </authorList>
    </citation>
    <scope>NUCLEOTIDE SEQUENCE [LARGE SCALE GENOMIC DNA]</scope>
    <source>
        <strain evidence="7 8">NBRC 100433</strain>
    </source>
</reference>
<dbReference type="PANTHER" id="PTHR10788:SF106">
    <property type="entry name" value="BCDNA.GH08860"/>
    <property type="match status" value="1"/>
</dbReference>
<comment type="caution">
    <text evidence="7">The sequence shown here is derived from an EMBL/GenBank/DDBJ whole genome shotgun (WGS) entry which is preliminary data.</text>
</comment>
<dbReference type="Proteomes" id="UP000035088">
    <property type="component" value="Unassembled WGS sequence"/>
</dbReference>
<sequence>MTAPTPQAEFVVVANRLPVDKEVLPDGSVRWKRSPGGLVTALEPILRNHTGAWVGWSGVPDSDDNPDIEGLTVRAVPLSSTEIAEYYEGFSNATLWPLYHDVIAKPEYHREWWNTYVAINERFAKATAETAGRGALVWVQDYQLQLVPKMLRELRPDLKIGFFLHIPFPPVELFMQLPWRAEIVDGLLGADLIGFHLPDGAENFLYLANRLGGHDASRRSVGVRSRFGSVEVDGRVAKVGAFPISIASGEIDAASKSQEIRKRAREIRKELGSPTTILLGVDRLDYTKGIDVRLKAVSELLAENRLDPHETVMVQLATPSRERVESYVAMRSEIEQLVGHINGTFAEVGQPVVQYLNRPIPRDELLAFFVAADVMLVTPLRDGMNLVAKEYVACRSDLGGALVLSEFTGAAAELKQAYQANPYDMEGVKAAIEAAVKQPEADGRARMRALRRQVLTHDVEKWAKSFLDTLRDTDGR</sequence>
<organism evidence="7 8">
    <name type="scientific">Gordonia araii NBRC 100433</name>
    <dbReference type="NCBI Taxonomy" id="1073574"/>
    <lineage>
        <taxon>Bacteria</taxon>
        <taxon>Bacillati</taxon>
        <taxon>Actinomycetota</taxon>
        <taxon>Actinomycetes</taxon>
        <taxon>Mycobacteriales</taxon>
        <taxon>Gordoniaceae</taxon>
        <taxon>Gordonia</taxon>
    </lineage>
</organism>
<dbReference type="OrthoDB" id="9761633at2"/>
<comment type="similarity">
    <text evidence="2">Belongs to the glycosyltransferase 20 family.</text>
</comment>
<dbReference type="PANTHER" id="PTHR10788">
    <property type="entry name" value="TREHALOSE-6-PHOSPHATE SYNTHASE"/>
    <property type="match status" value="1"/>
</dbReference>
<dbReference type="SUPFAM" id="SSF53756">
    <property type="entry name" value="UDP-Glycosyltransferase/glycogen phosphorylase"/>
    <property type="match status" value="1"/>
</dbReference>
<keyword evidence="8" id="KW-1185">Reference proteome</keyword>
<name>G7H720_9ACTN</name>
<evidence type="ECO:0000256" key="1">
    <source>
        <dbReference type="ARBA" id="ARBA00001525"/>
    </source>
</evidence>
<evidence type="ECO:0000256" key="5">
    <source>
        <dbReference type="ARBA" id="ARBA00048311"/>
    </source>
</evidence>
<evidence type="ECO:0000256" key="4">
    <source>
        <dbReference type="ARBA" id="ARBA00047452"/>
    </source>
</evidence>
<protein>
    <recommendedName>
        <fullName evidence="3">alpha,alpha-trehalose-phosphate synthase (ADP-forming)</fullName>
        <ecNumber evidence="3">2.4.1.347</ecNumber>
    </recommendedName>
</protein>
<evidence type="ECO:0000256" key="6">
    <source>
        <dbReference type="ARBA" id="ARBA00093268"/>
    </source>
</evidence>
<dbReference type="GO" id="GO:0003825">
    <property type="term" value="F:alpha,alpha-trehalose-phosphate synthase (UDP-forming) activity"/>
    <property type="evidence" value="ECO:0007669"/>
    <property type="project" value="TreeGrafter"/>
</dbReference>
<evidence type="ECO:0000313" key="7">
    <source>
        <dbReference type="EMBL" id="GAB11645.1"/>
    </source>
</evidence>
<evidence type="ECO:0000256" key="3">
    <source>
        <dbReference type="ARBA" id="ARBA00012842"/>
    </source>
</evidence>
<proteinExistence type="inferred from homology"/>
<dbReference type="InterPro" id="IPR001830">
    <property type="entry name" value="Glyco_trans_20"/>
</dbReference>
<gene>
    <name evidence="7" type="primary">otsA</name>
    <name evidence="7" type="ORF">GOARA_082_00320</name>
</gene>
<dbReference type="Pfam" id="PF00982">
    <property type="entry name" value="Glyco_transf_20"/>
    <property type="match status" value="1"/>
</dbReference>